<accession>A0A0F9JF54</accession>
<evidence type="ECO:0000313" key="1">
    <source>
        <dbReference type="EMBL" id="KKM04446.1"/>
    </source>
</evidence>
<reference evidence="1" key="1">
    <citation type="journal article" date="2015" name="Nature">
        <title>Complex archaea that bridge the gap between prokaryotes and eukaryotes.</title>
        <authorList>
            <person name="Spang A."/>
            <person name="Saw J.H."/>
            <person name="Jorgensen S.L."/>
            <person name="Zaremba-Niedzwiedzka K."/>
            <person name="Martijn J."/>
            <person name="Lind A.E."/>
            <person name="van Eijk R."/>
            <person name="Schleper C."/>
            <person name="Guy L."/>
            <person name="Ettema T.J."/>
        </authorList>
    </citation>
    <scope>NUCLEOTIDE SEQUENCE</scope>
</reference>
<dbReference type="EMBL" id="LAZR01016451">
    <property type="protein sequence ID" value="KKM04446.1"/>
    <property type="molecule type" value="Genomic_DNA"/>
</dbReference>
<proteinExistence type="predicted"/>
<protein>
    <submittedName>
        <fullName evidence="1">Uncharacterized protein</fullName>
    </submittedName>
</protein>
<name>A0A0F9JF54_9ZZZZ</name>
<organism evidence="1">
    <name type="scientific">marine sediment metagenome</name>
    <dbReference type="NCBI Taxonomy" id="412755"/>
    <lineage>
        <taxon>unclassified sequences</taxon>
        <taxon>metagenomes</taxon>
        <taxon>ecological metagenomes</taxon>
    </lineage>
</organism>
<comment type="caution">
    <text evidence="1">The sequence shown here is derived from an EMBL/GenBank/DDBJ whole genome shotgun (WGS) entry which is preliminary data.</text>
</comment>
<sequence length="151" mass="16057">MEAAGRSVLLRDFGAWGTGTNIYPYPLAAAAQEIEMATTATEVQHGNMGAVRIWKWTLTDGETGDAIIVPEKADVSIQAYGTWSGGATLTIQGSLIPDSTVDQFFGAKDGSNTLISLTADGGAFVLENFYRMRPKITGGSSSSINIYMLLK</sequence>
<dbReference type="AlphaFoldDB" id="A0A0F9JF54"/>
<gene>
    <name evidence="1" type="ORF">LCGC14_1764140</name>
</gene>